<evidence type="ECO:0000313" key="2">
    <source>
        <dbReference type="EMBL" id="GAA4799331.1"/>
    </source>
</evidence>
<name>A0ABP9BRM5_9SPHI</name>
<keyword evidence="1" id="KW-0472">Membrane</keyword>
<dbReference type="EMBL" id="BAABIQ010000040">
    <property type="protein sequence ID" value="GAA4799331.1"/>
    <property type="molecule type" value="Genomic_DNA"/>
</dbReference>
<reference evidence="3" key="1">
    <citation type="journal article" date="2019" name="Int. J. Syst. Evol. Microbiol.">
        <title>The Global Catalogue of Microorganisms (GCM) 10K type strain sequencing project: providing services to taxonomists for standard genome sequencing and annotation.</title>
        <authorList>
            <consortium name="The Broad Institute Genomics Platform"/>
            <consortium name="The Broad Institute Genome Sequencing Center for Infectious Disease"/>
            <person name="Wu L."/>
            <person name="Ma J."/>
        </authorList>
    </citation>
    <scope>NUCLEOTIDE SEQUENCE [LARGE SCALE GENOMIC DNA]</scope>
    <source>
        <strain evidence="3">JCM 18200</strain>
    </source>
</reference>
<evidence type="ECO:0000256" key="1">
    <source>
        <dbReference type="SAM" id="Phobius"/>
    </source>
</evidence>
<evidence type="ECO:0000313" key="3">
    <source>
        <dbReference type="Proteomes" id="UP001501411"/>
    </source>
</evidence>
<organism evidence="2 3">
    <name type="scientific">Olivibacter ginsenosidimutans</name>
    <dbReference type="NCBI Taxonomy" id="1176537"/>
    <lineage>
        <taxon>Bacteria</taxon>
        <taxon>Pseudomonadati</taxon>
        <taxon>Bacteroidota</taxon>
        <taxon>Sphingobacteriia</taxon>
        <taxon>Sphingobacteriales</taxon>
        <taxon>Sphingobacteriaceae</taxon>
        <taxon>Olivibacter</taxon>
    </lineage>
</organism>
<feature type="transmembrane region" description="Helical" evidence="1">
    <location>
        <begin position="23"/>
        <end position="43"/>
    </location>
</feature>
<comment type="caution">
    <text evidence="2">The sequence shown here is derived from an EMBL/GenBank/DDBJ whole genome shotgun (WGS) entry which is preliminary data.</text>
</comment>
<keyword evidence="1" id="KW-1133">Transmembrane helix</keyword>
<proteinExistence type="predicted"/>
<sequence>MTSKEASLDDQLEKEILEQQQMLSIQIGLVVNTSLILLTIMFVDRLNAG</sequence>
<accession>A0ABP9BRM5</accession>
<gene>
    <name evidence="2" type="ORF">GCM10023231_30150</name>
</gene>
<keyword evidence="3" id="KW-1185">Reference proteome</keyword>
<keyword evidence="1" id="KW-0812">Transmembrane</keyword>
<protein>
    <submittedName>
        <fullName evidence="2">Uncharacterized protein</fullName>
    </submittedName>
</protein>
<dbReference type="Proteomes" id="UP001501411">
    <property type="component" value="Unassembled WGS sequence"/>
</dbReference>